<evidence type="ECO:0000256" key="8">
    <source>
        <dbReference type="RuleBase" id="RU003693"/>
    </source>
</evidence>
<dbReference type="Gene3D" id="3.90.1150.10">
    <property type="entry name" value="Aspartate Aminotransferase, domain 1"/>
    <property type="match status" value="1"/>
</dbReference>
<keyword evidence="7" id="KW-0746">Sphingolipid metabolism</keyword>
<evidence type="ECO:0000256" key="7">
    <source>
        <dbReference type="ARBA" id="ARBA00022919"/>
    </source>
</evidence>
<dbReference type="InterPro" id="IPR001917">
    <property type="entry name" value="Aminotrans_II_pyridoxalP_BS"/>
</dbReference>
<dbReference type="PROSITE" id="PS00599">
    <property type="entry name" value="AA_TRANSFER_CLASS_2"/>
    <property type="match status" value="1"/>
</dbReference>
<evidence type="ECO:0000259" key="9">
    <source>
        <dbReference type="Pfam" id="PF00155"/>
    </source>
</evidence>
<dbReference type="SUPFAM" id="SSF53383">
    <property type="entry name" value="PLP-dependent transferases"/>
    <property type="match status" value="1"/>
</dbReference>
<proteinExistence type="inferred from homology"/>
<dbReference type="GO" id="GO:0009102">
    <property type="term" value="P:biotin biosynthetic process"/>
    <property type="evidence" value="ECO:0007669"/>
    <property type="project" value="TreeGrafter"/>
</dbReference>
<dbReference type="PANTHER" id="PTHR13693">
    <property type="entry name" value="CLASS II AMINOTRANSFERASE/8-AMINO-7-OXONONANOATE SYNTHASE"/>
    <property type="match status" value="1"/>
</dbReference>
<dbReference type="EMBL" id="CAUYUE010000002">
    <property type="protein sequence ID" value="CAK0739382.1"/>
    <property type="molecule type" value="Genomic_DNA"/>
</dbReference>
<dbReference type="Pfam" id="PF00155">
    <property type="entry name" value="Aminotran_1_2"/>
    <property type="match status" value="1"/>
</dbReference>
<reference evidence="10 11" key="1">
    <citation type="submission" date="2023-10" db="EMBL/GenBank/DDBJ databases">
        <authorList>
            <person name="Maclean D."/>
            <person name="Macfadyen A."/>
        </authorList>
    </citation>
    <scope>NUCLEOTIDE SEQUENCE [LARGE SCALE GENOMIC DNA]</scope>
</reference>
<evidence type="ECO:0000313" key="11">
    <source>
        <dbReference type="Proteomes" id="UP001314263"/>
    </source>
</evidence>
<evidence type="ECO:0000256" key="4">
    <source>
        <dbReference type="ARBA" id="ARBA00010008"/>
    </source>
</evidence>
<gene>
    <name evidence="10" type="ORF">CVIRNUC_001161</name>
</gene>
<comment type="pathway">
    <text evidence="2">Lipid metabolism; sphingolipid metabolism.</text>
</comment>
<dbReference type="InterPro" id="IPR050087">
    <property type="entry name" value="AON_synthase_class-II"/>
</dbReference>
<dbReference type="Gene3D" id="3.40.640.10">
    <property type="entry name" value="Type I PLP-dependent aspartate aminotransferase-like (Major domain)"/>
    <property type="match status" value="1"/>
</dbReference>
<dbReference type="InterPro" id="IPR015421">
    <property type="entry name" value="PyrdxlP-dep_Trfase_major"/>
</dbReference>
<comment type="cofactor">
    <cofactor evidence="1 8">
        <name>pyridoxal 5'-phosphate</name>
        <dbReference type="ChEBI" id="CHEBI:597326"/>
    </cofactor>
</comment>
<dbReference type="PANTHER" id="PTHR13693:SF77">
    <property type="entry name" value="8-AMINO-7-OXONONANOATE SYNTHASE"/>
    <property type="match status" value="1"/>
</dbReference>
<organism evidence="10 11">
    <name type="scientific">Coccomyxa viridis</name>
    <dbReference type="NCBI Taxonomy" id="1274662"/>
    <lineage>
        <taxon>Eukaryota</taxon>
        <taxon>Viridiplantae</taxon>
        <taxon>Chlorophyta</taxon>
        <taxon>core chlorophytes</taxon>
        <taxon>Trebouxiophyceae</taxon>
        <taxon>Trebouxiophyceae incertae sedis</taxon>
        <taxon>Coccomyxaceae</taxon>
        <taxon>Coccomyxa</taxon>
    </lineage>
</organism>
<dbReference type="GO" id="GO:0006665">
    <property type="term" value="P:sphingolipid metabolic process"/>
    <property type="evidence" value="ECO:0007669"/>
    <property type="project" value="UniProtKB-KW"/>
</dbReference>
<keyword evidence="5" id="KW-0808">Transferase</keyword>
<comment type="pathway">
    <text evidence="3">Sphingolipid metabolism.</text>
</comment>
<dbReference type="GO" id="GO:0030170">
    <property type="term" value="F:pyridoxal phosphate binding"/>
    <property type="evidence" value="ECO:0007669"/>
    <property type="project" value="InterPro"/>
</dbReference>
<dbReference type="InterPro" id="IPR015422">
    <property type="entry name" value="PyrdxlP-dep_Trfase_small"/>
</dbReference>
<dbReference type="AlphaFoldDB" id="A0AAV1HWF3"/>
<keyword evidence="6 8" id="KW-0663">Pyridoxal phosphate</keyword>
<evidence type="ECO:0000313" key="10">
    <source>
        <dbReference type="EMBL" id="CAK0739382.1"/>
    </source>
</evidence>
<dbReference type="GO" id="GO:0016740">
    <property type="term" value="F:transferase activity"/>
    <property type="evidence" value="ECO:0007669"/>
    <property type="project" value="UniProtKB-KW"/>
</dbReference>
<evidence type="ECO:0000256" key="6">
    <source>
        <dbReference type="ARBA" id="ARBA00022898"/>
    </source>
</evidence>
<dbReference type="InterPro" id="IPR004839">
    <property type="entry name" value="Aminotransferase_I/II_large"/>
</dbReference>
<dbReference type="InterPro" id="IPR015424">
    <property type="entry name" value="PyrdxlP-dep_Trfase"/>
</dbReference>
<protein>
    <recommendedName>
        <fullName evidence="9">Aminotransferase class I/classII large domain-containing protein</fullName>
    </recommendedName>
</protein>
<dbReference type="Proteomes" id="UP001314263">
    <property type="component" value="Unassembled WGS sequence"/>
</dbReference>
<evidence type="ECO:0000256" key="1">
    <source>
        <dbReference type="ARBA" id="ARBA00001933"/>
    </source>
</evidence>
<evidence type="ECO:0000256" key="2">
    <source>
        <dbReference type="ARBA" id="ARBA00004760"/>
    </source>
</evidence>
<evidence type="ECO:0000256" key="5">
    <source>
        <dbReference type="ARBA" id="ARBA00022679"/>
    </source>
</evidence>
<sequence length="425" mass="45941">MLMAPAWHGWVNDQIEQLQAQDLLRSLKPLIPGHSAVEVLVAPDVLHAWTEECDPQSCAGLPTEGSSLRLFSSNDYMGFSAHPAVRRAAADAALRHGMGPRSSAVVGGYTFLHEELEQRLARLKNTEECLLFPTGFAANMAVVSALCSSPDVTIFSDELNHASIVDGARLATRQQGRLKVYRHNDMQHLEDLLAECPQGHRKLVITDSLFSMDGDFADLAALVQLRRKYAFLLALDDAHATFVCGKRGGGAAEMFGVEEEVDIHIGTLSKAVGVHGGFVACRAAVKSFLLNRGRSYIFSTSLTVPVVAAALAAIKLNEQEPERRKHLWRLVERLAEGLGMPAESPIVPLIVGSEAAALSASAQLLQRGLYVPAIRPPTVAPGTSRLRISLSAAHSMQDVDDLIDTLRECSIIPVKGEPQQGLAKL</sequence>
<feature type="domain" description="Aminotransferase class I/classII large" evidence="9">
    <location>
        <begin position="71"/>
        <end position="406"/>
    </location>
</feature>
<keyword evidence="7" id="KW-0443">Lipid metabolism</keyword>
<dbReference type="GO" id="GO:0016020">
    <property type="term" value="C:membrane"/>
    <property type="evidence" value="ECO:0007669"/>
    <property type="project" value="GOC"/>
</dbReference>
<evidence type="ECO:0000256" key="3">
    <source>
        <dbReference type="ARBA" id="ARBA00004991"/>
    </source>
</evidence>
<name>A0AAV1HWF3_9CHLO</name>
<comment type="caution">
    <text evidence="10">The sequence shown here is derived from an EMBL/GenBank/DDBJ whole genome shotgun (WGS) entry which is preliminary data.</text>
</comment>
<accession>A0AAV1HWF3</accession>
<comment type="similarity">
    <text evidence="4">Belongs to the class-II pyridoxal-phosphate-dependent aminotransferase family. BioF subfamily.</text>
</comment>
<keyword evidence="11" id="KW-1185">Reference proteome</keyword>